<sequence>MIKCVVGCKNFRGVVHMTFASYLKELAKDGGSRYMDVYCNHGIERFRIKYMREVEAYNG</sequence>
<organism evidence="1">
    <name type="scientific">viral metagenome</name>
    <dbReference type="NCBI Taxonomy" id="1070528"/>
    <lineage>
        <taxon>unclassified sequences</taxon>
        <taxon>metagenomes</taxon>
        <taxon>organismal metagenomes</taxon>
    </lineage>
</organism>
<evidence type="ECO:0000313" key="2">
    <source>
        <dbReference type="EMBL" id="QJH95074.1"/>
    </source>
</evidence>
<accession>A0A6H1ZCT1</accession>
<dbReference type="EMBL" id="MT144612">
    <property type="protein sequence ID" value="QJH95074.1"/>
    <property type="molecule type" value="Genomic_DNA"/>
</dbReference>
<evidence type="ECO:0000313" key="1">
    <source>
        <dbReference type="EMBL" id="QJA45075.1"/>
    </source>
</evidence>
<protein>
    <submittedName>
        <fullName evidence="1">Uncharacterized protein</fullName>
    </submittedName>
</protein>
<reference evidence="1" key="1">
    <citation type="submission" date="2020-03" db="EMBL/GenBank/DDBJ databases">
        <title>The deep terrestrial virosphere.</title>
        <authorList>
            <person name="Holmfeldt K."/>
            <person name="Nilsson E."/>
            <person name="Simone D."/>
            <person name="Lopez-Fernandez M."/>
            <person name="Wu X."/>
            <person name="de Brujin I."/>
            <person name="Lundin D."/>
            <person name="Andersson A."/>
            <person name="Bertilsson S."/>
            <person name="Dopson M."/>
        </authorList>
    </citation>
    <scope>NUCLEOTIDE SEQUENCE</scope>
    <source>
        <strain evidence="1">TM448A00172</strain>
        <strain evidence="2">TM448B00344</strain>
    </source>
</reference>
<gene>
    <name evidence="1" type="ORF">TM448A00172_0034</name>
    <name evidence="2" type="ORF">TM448B00344_0020</name>
</gene>
<proteinExistence type="predicted"/>
<dbReference type="EMBL" id="MT143985">
    <property type="protein sequence ID" value="QJA45075.1"/>
    <property type="molecule type" value="Genomic_DNA"/>
</dbReference>
<name>A0A6H1ZCT1_9ZZZZ</name>
<dbReference type="AlphaFoldDB" id="A0A6H1ZCT1"/>